<evidence type="ECO:0000313" key="5">
    <source>
        <dbReference type="Proteomes" id="UP000266673"/>
    </source>
</evidence>
<organism evidence="4 5">
    <name type="scientific">Gigaspora rosea</name>
    <dbReference type="NCBI Taxonomy" id="44941"/>
    <lineage>
        <taxon>Eukaryota</taxon>
        <taxon>Fungi</taxon>
        <taxon>Fungi incertae sedis</taxon>
        <taxon>Mucoromycota</taxon>
        <taxon>Glomeromycotina</taxon>
        <taxon>Glomeromycetes</taxon>
        <taxon>Diversisporales</taxon>
        <taxon>Gigasporaceae</taxon>
        <taxon>Gigaspora</taxon>
    </lineage>
</organism>
<dbReference type="AlphaFoldDB" id="A0A397VFC7"/>
<feature type="domain" description="DUF155" evidence="3">
    <location>
        <begin position="140"/>
        <end position="252"/>
    </location>
</feature>
<reference evidence="4 5" key="1">
    <citation type="submission" date="2018-06" db="EMBL/GenBank/DDBJ databases">
        <title>Comparative genomics reveals the genomic features of Rhizophagus irregularis, R. cerebriforme, R. diaphanum and Gigaspora rosea, and their symbiotic lifestyle signature.</title>
        <authorList>
            <person name="Morin E."/>
            <person name="San Clemente H."/>
            <person name="Chen E.C.H."/>
            <person name="De La Providencia I."/>
            <person name="Hainaut M."/>
            <person name="Kuo A."/>
            <person name="Kohler A."/>
            <person name="Murat C."/>
            <person name="Tang N."/>
            <person name="Roy S."/>
            <person name="Loubradou J."/>
            <person name="Henrissat B."/>
            <person name="Grigoriev I.V."/>
            <person name="Corradi N."/>
            <person name="Roux C."/>
            <person name="Martin F.M."/>
        </authorList>
    </citation>
    <scope>NUCLEOTIDE SEQUENCE [LARGE SCALE GENOMIC DNA]</scope>
    <source>
        <strain evidence="4 5">DAOM 194757</strain>
    </source>
</reference>
<dbReference type="OrthoDB" id="18302at2759"/>
<dbReference type="PANTHER" id="PTHR16255:SF15">
    <property type="entry name" value="SPORULATION PROTEIN RMD1"/>
    <property type="match status" value="1"/>
</dbReference>
<dbReference type="PANTHER" id="PTHR16255">
    <property type="entry name" value="REQUIRED FOR MEIOTIC NUCLEAR DIVISION PROTEIN 1 HOMOLOG"/>
    <property type="match status" value="1"/>
</dbReference>
<accession>A0A397VFC7</accession>
<feature type="transmembrane region" description="Helical" evidence="2">
    <location>
        <begin position="312"/>
        <end position="337"/>
    </location>
</feature>
<dbReference type="Proteomes" id="UP000266673">
    <property type="component" value="Unassembled WGS sequence"/>
</dbReference>
<dbReference type="EMBL" id="QKWP01000460">
    <property type="protein sequence ID" value="RIB19669.1"/>
    <property type="molecule type" value="Genomic_DNA"/>
</dbReference>
<comment type="similarity">
    <text evidence="1">Belongs to the RMD1/sif2 family.</text>
</comment>
<name>A0A397VFC7_9GLOM</name>
<proteinExistence type="inferred from homology"/>
<dbReference type="GO" id="GO:0005739">
    <property type="term" value="C:mitochondrion"/>
    <property type="evidence" value="ECO:0007669"/>
    <property type="project" value="UniProtKB-ARBA"/>
</dbReference>
<keyword evidence="5" id="KW-1185">Reference proteome</keyword>
<protein>
    <recommendedName>
        <fullName evidence="3">DUF155 domain-containing protein</fullName>
    </recommendedName>
</protein>
<dbReference type="Pfam" id="PF02582">
    <property type="entry name" value="DUF155"/>
    <property type="match status" value="2"/>
</dbReference>
<evidence type="ECO:0000256" key="2">
    <source>
        <dbReference type="SAM" id="Phobius"/>
    </source>
</evidence>
<feature type="domain" description="DUF155" evidence="3">
    <location>
        <begin position="254"/>
        <end position="285"/>
    </location>
</feature>
<evidence type="ECO:0000259" key="3">
    <source>
        <dbReference type="Pfam" id="PF02582"/>
    </source>
</evidence>
<gene>
    <name evidence="4" type="ORF">C2G38_2082547</name>
</gene>
<evidence type="ECO:0000256" key="1">
    <source>
        <dbReference type="ARBA" id="ARBA00008306"/>
    </source>
</evidence>
<evidence type="ECO:0000313" key="4">
    <source>
        <dbReference type="EMBL" id="RIB19669.1"/>
    </source>
</evidence>
<keyword evidence="2" id="KW-0472">Membrane</keyword>
<comment type="caution">
    <text evidence="4">The sequence shown here is derived from an EMBL/GenBank/DDBJ whole genome shotgun (WGS) entry which is preliminary data.</text>
</comment>
<dbReference type="InterPro" id="IPR051624">
    <property type="entry name" value="RMD1/Sad1-interacting"/>
</dbReference>
<dbReference type="InterPro" id="IPR003734">
    <property type="entry name" value="DUF155"/>
</dbReference>
<keyword evidence="2" id="KW-0812">Transmembrane</keyword>
<sequence>MNESEDFGTVFELTENAISSPQKLVLLPEEAEIPPVLHLPLGNFYDSTDAERMPKESRRMNKYSRATAYCTAEGYYLNKLLKFLRIEHNVENTKISSSIAIQSPNGHSFVERQIENYKNNKSNYFKMFDNEDNYDNIGIIFYFDYGVVVFWNMTEDQEKLILDDFAILKVSVHLLKSEDIEYETFHFQYDHTSTRQPKIFNDMITLKLDNHMIKLTISHAMSLSTKLPFYKWQMENTIERTMHIPKMLAQTGYTPEIFWAEPSLDLLYSAIRAYLEISQRAKLLNDRCNVISDLLDMLHEDVGSYNMTCITWIIIWLIVVAVLVAISEIAVKALYFYG</sequence>
<keyword evidence="2" id="KW-1133">Transmembrane helix</keyword>